<evidence type="ECO:0000259" key="2">
    <source>
        <dbReference type="SMART" id="SM00382"/>
    </source>
</evidence>
<keyword evidence="1" id="KW-0472">Membrane</keyword>
<dbReference type="Proteomes" id="UP001201273">
    <property type="component" value="Unassembled WGS sequence"/>
</dbReference>
<dbReference type="InterPro" id="IPR027417">
    <property type="entry name" value="P-loop_NTPase"/>
</dbReference>
<evidence type="ECO:0000313" key="3">
    <source>
        <dbReference type="EMBL" id="MCE2596034.1"/>
    </source>
</evidence>
<protein>
    <submittedName>
        <fullName evidence="3">AAA family ATPase</fullName>
    </submittedName>
</protein>
<dbReference type="PANTHER" id="PTHR35894">
    <property type="entry name" value="GENERAL SECRETION PATHWAY PROTEIN A-RELATED"/>
    <property type="match status" value="1"/>
</dbReference>
<reference evidence="3 4" key="1">
    <citation type="journal article" date="2022" name="Environ. Microbiol. Rep.">
        <title>Eco-phylogenetic analyses reveal divergent evolution of vitamin B12 metabolism in the marine bacterial family 'Psychromonadaceae'.</title>
        <authorList>
            <person name="Jin X."/>
            <person name="Yang Y."/>
            <person name="Cao H."/>
            <person name="Gao B."/>
            <person name="Zhao Z."/>
        </authorList>
    </citation>
    <scope>NUCLEOTIDE SEQUENCE [LARGE SCALE GENOMIC DNA]</scope>
    <source>
        <strain evidence="3 4">MKS20</strain>
    </source>
</reference>
<comment type="caution">
    <text evidence="3">The sequence shown here is derived from an EMBL/GenBank/DDBJ whole genome shotgun (WGS) entry which is preliminary data.</text>
</comment>
<proteinExistence type="predicted"/>
<organism evidence="3 4">
    <name type="scientific">Motilimonas cestriensis</name>
    <dbReference type="NCBI Taxonomy" id="2742685"/>
    <lineage>
        <taxon>Bacteria</taxon>
        <taxon>Pseudomonadati</taxon>
        <taxon>Pseudomonadota</taxon>
        <taxon>Gammaproteobacteria</taxon>
        <taxon>Alteromonadales</taxon>
        <taxon>Alteromonadales genera incertae sedis</taxon>
        <taxon>Motilimonas</taxon>
    </lineage>
</organism>
<dbReference type="SMART" id="SM00382">
    <property type="entry name" value="AAA"/>
    <property type="match status" value="1"/>
</dbReference>
<dbReference type="Gene3D" id="3.40.50.300">
    <property type="entry name" value="P-loop containing nucleotide triphosphate hydrolases"/>
    <property type="match status" value="1"/>
</dbReference>
<accession>A0ABS8WAI2</accession>
<feature type="transmembrane region" description="Helical" evidence="1">
    <location>
        <begin position="278"/>
        <end position="297"/>
    </location>
</feature>
<dbReference type="EMBL" id="JAIMJA010000015">
    <property type="protein sequence ID" value="MCE2596034.1"/>
    <property type="molecule type" value="Genomic_DNA"/>
</dbReference>
<dbReference type="InterPro" id="IPR049945">
    <property type="entry name" value="AAA_22"/>
</dbReference>
<dbReference type="InterPro" id="IPR052026">
    <property type="entry name" value="ExeA_AAA_ATPase_DNA-bind"/>
</dbReference>
<gene>
    <name evidence="3" type="ORF">K6Y31_14570</name>
</gene>
<dbReference type="SUPFAM" id="SSF52540">
    <property type="entry name" value="P-loop containing nucleoside triphosphate hydrolases"/>
    <property type="match status" value="1"/>
</dbReference>
<keyword evidence="4" id="KW-1185">Reference proteome</keyword>
<evidence type="ECO:0000256" key="1">
    <source>
        <dbReference type="SAM" id="Phobius"/>
    </source>
</evidence>
<keyword evidence="1" id="KW-0812">Transmembrane</keyword>
<name>A0ABS8WAI2_9GAMM</name>
<dbReference type="RefSeq" id="WP_233053697.1">
    <property type="nucleotide sequence ID" value="NZ_JAIMJA010000015.1"/>
</dbReference>
<sequence length="301" mass="34241">MYLEHFGLTSLPFTLTPDTHYFYELTPHAEALEVLNAALDGGEGIIKVVGEVGTGKTLLCRKVMNQLASHYTGLFLPNPYLSAYEIRQAIATCLKLKMGNEANQANLTQAIERRLALLHQHGKKLVLFIDEAQALPDETLEAIRLFTNIETEKNKLIQVVLFGQPELDQRLKQSKLRQLQQRVVFSYALRPLTLAETKLYIQHRLKVSGYQGEPLFNANTVKLIWQASRGIPRLLNILCHKALIVSYGKGEHFIPNTSVQSAIEDTENVRRYPLWPKWLYLLVPLVIFECYVVFAWLRGAA</sequence>
<dbReference type="PANTHER" id="PTHR35894:SF7">
    <property type="entry name" value="GENERAL SECRETION PATHWAY PROTEIN A-RELATED"/>
    <property type="match status" value="1"/>
</dbReference>
<dbReference type="CDD" id="cd00009">
    <property type="entry name" value="AAA"/>
    <property type="match status" value="1"/>
</dbReference>
<keyword evidence="1" id="KW-1133">Transmembrane helix</keyword>
<feature type="domain" description="AAA+ ATPase" evidence="2">
    <location>
        <begin position="42"/>
        <end position="205"/>
    </location>
</feature>
<dbReference type="InterPro" id="IPR003593">
    <property type="entry name" value="AAA+_ATPase"/>
</dbReference>
<dbReference type="Pfam" id="PF13401">
    <property type="entry name" value="AAA_22"/>
    <property type="match status" value="1"/>
</dbReference>
<evidence type="ECO:0000313" key="4">
    <source>
        <dbReference type="Proteomes" id="UP001201273"/>
    </source>
</evidence>